<keyword evidence="3 6" id="KW-0812">Transmembrane</keyword>
<comment type="caution">
    <text evidence="7">The sequence shown here is derived from an EMBL/GenBank/DDBJ whole genome shotgun (WGS) entry which is preliminary data.</text>
</comment>
<evidence type="ECO:0000256" key="4">
    <source>
        <dbReference type="ARBA" id="ARBA00022989"/>
    </source>
</evidence>
<evidence type="ECO:0000313" key="8">
    <source>
        <dbReference type="Proteomes" id="UP000451471"/>
    </source>
</evidence>
<reference evidence="7 8" key="1">
    <citation type="submission" date="2019-12" db="EMBL/GenBank/DDBJ databases">
        <title>Halocatena pleomorpha gen. nov. sp. nov., an extremely halophilic archaeon of family Halobacteriaceae isolated from saltpan soil.</title>
        <authorList>
            <person name="Pal Y."/>
            <person name="Verma A."/>
            <person name="Krishnamurthi S."/>
            <person name="Kumar P."/>
        </authorList>
    </citation>
    <scope>NUCLEOTIDE SEQUENCE [LARGE SCALE GENOMIC DNA]</scope>
    <source>
        <strain evidence="7 8">JCM 16495</strain>
    </source>
</reference>
<keyword evidence="2" id="KW-1003">Cell membrane</keyword>
<feature type="transmembrane region" description="Helical" evidence="6">
    <location>
        <begin position="46"/>
        <end position="66"/>
    </location>
</feature>
<accession>A0A6B0GL90</accession>
<comment type="subcellular location">
    <subcellularLocation>
        <location evidence="1">Cell membrane</location>
        <topology evidence="1">Multi-pass membrane protein</topology>
    </subcellularLocation>
</comment>
<gene>
    <name evidence="7" type="ORF">GQS65_06895</name>
</gene>
<evidence type="ECO:0000256" key="5">
    <source>
        <dbReference type="ARBA" id="ARBA00023136"/>
    </source>
</evidence>
<protein>
    <submittedName>
        <fullName evidence="7">DoxX family membrane protein</fullName>
    </submittedName>
</protein>
<dbReference type="GO" id="GO:0005886">
    <property type="term" value="C:plasma membrane"/>
    <property type="evidence" value="ECO:0007669"/>
    <property type="project" value="UniProtKB-SubCell"/>
</dbReference>
<feature type="transmembrane region" description="Helical" evidence="6">
    <location>
        <begin position="73"/>
        <end position="90"/>
    </location>
</feature>
<dbReference type="EMBL" id="WSZK01000015">
    <property type="protein sequence ID" value="MWG34219.1"/>
    <property type="molecule type" value="Genomic_DNA"/>
</dbReference>
<feature type="transmembrane region" description="Helical" evidence="6">
    <location>
        <begin position="96"/>
        <end position="116"/>
    </location>
</feature>
<dbReference type="PANTHER" id="PTHR33452">
    <property type="entry name" value="OXIDOREDUCTASE CATD-RELATED"/>
    <property type="match status" value="1"/>
</dbReference>
<dbReference type="InterPro" id="IPR051907">
    <property type="entry name" value="DoxX-like_oxidoreductase"/>
</dbReference>
<dbReference type="Proteomes" id="UP000451471">
    <property type="component" value="Unassembled WGS sequence"/>
</dbReference>
<organism evidence="7 8">
    <name type="scientific">Halomarina oriensis</name>
    <dbReference type="NCBI Taxonomy" id="671145"/>
    <lineage>
        <taxon>Archaea</taxon>
        <taxon>Methanobacteriati</taxon>
        <taxon>Methanobacteriota</taxon>
        <taxon>Stenosarchaea group</taxon>
        <taxon>Halobacteria</taxon>
        <taxon>Halobacteriales</taxon>
        <taxon>Natronomonadaceae</taxon>
        <taxon>Halomarina</taxon>
    </lineage>
</organism>
<evidence type="ECO:0000256" key="2">
    <source>
        <dbReference type="ARBA" id="ARBA00022475"/>
    </source>
</evidence>
<name>A0A6B0GL90_9EURY</name>
<sequence>MNVAARSALSLLARAVVVVVLAGPAVGKVLDYGGQVAFFESLGLPAPGLLVALSAAVELAALVGVGLGVAGRLLAVPLVVNMLVAVVAGAPNPANLAVLAGALVVLALGTGPYSLWSPAVERRMPSPGTDSDRGGR</sequence>
<dbReference type="AlphaFoldDB" id="A0A6B0GL90"/>
<evidence type="ECO:0000256" key="3">
    <source>
        <dbReference type="ARBA" id="ARBA00022692"/>
    </source>
</evidence>
<keyword evidence="4 6" id="KW-1133">Transmembrane helix</keyword>
<evidence type="ECO:0000313" key="7">
    <source>
        <dbReference type="EMBL" id="MWG34219.1"/>
    </source>
</evidence>
<evidence type="ECO:0000256" key="6">
    <source>
        <dbReference type="SAM" id="Phobius"/>
    </source>
</evidence>
<keyword evidence="5 6" id="KW-0472">Membrane</keyword>
<proteinExistence type="predicted"/>
<dbReference type="Pfam" id="PF07681">
    <property type="entry name" value="DoxX"/>
    <property type="match status" value="1"/>
</dbReference>
<evidence type="ECO:0000256" key="1">
    <source>
        <dbReference type="ARBA" id="ARBA00004651"/>
    </source>
</evidence>
<dbReference type="RefSeq" id="WP_158203932.1">
    <property type="nucleotide sequence ID" value="NZ_WSZK01000015.1"/>
</dbReference>
<dbReference type="InterPro" id="IPR032808">
    <property type="entry name" value="DoxX"/>
</dbReference>
<keyword evidence="8" id="KW-1185">Reference proteome</keyword>
<dbReference type="PANTHER" id="PTHR33452:SF1">
    <property type="entry name" value="INNER MEMBRANE PROTEIN YPHA-RELATED"/>
    <property type="match status" value="1"/>
</dbReference>